<keyword evidence="1" id="KW-0175">Coiled coil</keyword>
<name>A0A1F5ZH62_9BACT</name>
<reference evidence="3 4" key="1">
    <citation type="journal article" date="2016" name="Nat. Commun.">
        <title>Thousands of microbial genomes shed light on interconnected biogeochemical processes in an aquifer system.</title>
        <authorList>
            <person name="Anantharaman K."/>
            <person name="Brown C.T."/>
            <person name="Hug L.A."/>
            <person name="Sharon I."/>
            <person name="Castelle C.J."/>
            <person name="Probst A.J."/>
            <person name="Thomas B.C."/>
            <person name="Singh A."/>
            <person name="Wilkins M.J."/>
            <person name="Karaoz U."/>
            <person name="Brodie E.L."/>
            <person name="Williams K.H."/>
            <person name="Hubbard S.S."/>
            <person name="Banfield J.F."/>
        </authorList>
    </citation>
    <scope>NUCLEOTIDE SEQUENCE [LARGE SCALE GENOMIC DNA]</scope>
</reference>
<dbReference type="PANTHER" id="PTHR44757">
    <property type="entry name" value="DIGUANYLATE CYCLASE DGCP"/>
    <property type="match status" value="1"/>
</dbReference>
<organism evidence="3 4">
    <name type="scientific">Candidatus Gottesmanbacteria bacterium RBG_13_45_10</name>
    <dbReference type="NCBI Taxonomy" id="1798370"/>
    <lineage>
        <taxon>Bacteria</taxon>
        <taxon>Candidatus Gottesmaniibacteriota</taxon>
    </lineage>
</organism>
<evidence type="ECO:0000256" key="1">
    <source>
        <dbReference type="SAM" id="Coils"/>
    </source>
</evidence>
<accession>A0A1F5ZH62</accession>
<dbReference type="AlphaFoldDB" id="A0A1F5ZH62"/>
<dbReference type="InterPro" id="IPR035965">
    <property type="entry name" value="PAS-like_dom_sf"/>
</dbReference>
<evidence type="ECO:0000259" key="2">
    <source>
        <dbReference type="PROSITE" id="PS50113"/>
    </source>
</evidence>
<dbReference type="InterPro" id="IPR000014">
    <property type="entry name" value="PAS"/>
</dbReference>
<dbReference type="InterPro" id="IPR052155">
    <property type="entry name" value="Biofilm_reg_signaling"/>
</dbReference>
<sequence length="191" mass="21839">MNNSNTPVSDTVSAEEALKRKILEMNTFINNIPDMAWLKDSQSRFIIANKAFGDAVGKKPEELTRYTCEVCFPLEEAKKHAEDDQRVMKSRKQTRIIEKIAGKDGDIWLETIKSPIIDENGNVTGTVGIARDITIRKKAETELEETKRKLQEQLGETERMNNMMIGRELKMAEMKQEIDELKKKISSLQAH</sequence>
<dbReference type="PROSITE" id="PS50113">
    <property type="entry name" value="PAC"/>
    <property type="match status" value="1"/>
</dbReference>
<dbReference type="PANTHER" id="PTHR44757:SF2">
    <property type="entry name" value="BIOFILM ARCHITECTURE MAINTENANCE PROTEIN MBAA"/>
    <property type="match status" value="1"/>
</dbReference>
<dbReference type="Pfam" id="PF08448">
    <property type="entry name" value="PAS_4"/>
    <property type="match status" value="1"/>
</dbReference>
<comment type="caution">
    <text evidence="3">The sequence shown here is derived from an EMBL/GenBank/DDBJ whole genome shotgun (WGS) entry which is preliminary data.</text>
</comment>
<proteinExistence type="predicted"/>
<feature type="coiled-coil region" evidence="1">
    <location>
        <begin position="136"/>
        <end position="191"/>
    </location>
</feature>
<dbReference type="CDD" id="cd00130">
    <property type="entry name" value="PAS"/>
    <property type="match status" value="1"/>
</dbReference>
<dbReference type="Proteomes" id="UP000177268">
    <property type="component" value="Unassembled WGS sequence"/>
</dbReference>
<feature type="domain" description="PAC" evidence="2">
    <location>
        <begin position="90"/>
        <end position="145"/>
    </location>
</feature>
<dbReference type="SUPFAM" id="SSF55785">
    <property type="entry name" value="PYP-like sensor domain (PAS domain)"/>
    <property type="match status" value="1"/>
</dbReference>
<dbReference type="Gene3D" id="3.30.450.20">
    <property type="entry name" value="PAS domain"/>
    <property type="match status" value="1"/>
</dbReference>
<gene>
    <name evidence="3" type="ORF">A2Z00_01775</name>
</gene>
<dbReference type="InterPro" id="IPR000700">
    <property type="entry name" value="PAS-assoc_C"/>
</dbReference>
<protein>
    <recommendedName>
        <fullName evidence="2">PAC domain-containing protein</fullName>
    </recommendedName>
</protein>
<dbReference type="NCBIfam" id="TIGR00229">
    <property type="entry name" value="sensory_box"/>
    <property type="match status" value="1"/>
</dbReference>
<dbReference type="STRING" id="1798370.A2Z00_01775"/>
<dbReference type="InterPro" id="IPR013656">
    <property type="entry name" value="PAS_4"/>
</dbReference>
<evidence type="ECO:0000313" key="3">
    <source>
        <dbReference type="EMBL" id="OGG11780.1"/>
    </source>
</evidence>
<dbReference type="EMBL" id="MFIZ01000015">
    <property type="protein sequence ID" value="OGG11780.1"/>
    <property type="molecule type" value="Genomic_DNA"/>
</dbReference>
<evidence type="ECO:0000313" key="4">
    <source>
        <dbReference type="Proteomes" id="UP000177268"/>
    </source>
</evidence>